<feature type="transmembrane region" description="Helical" evidence="1">
    <location>
        <begin position="185"/>
        <end position="204"/>
    </location>
</feature>
<dbReference type="SUPFAM" id="SSF51695">
    <property type="entry name" value="PLC-like phosphodiesterases"/>
    <property type="match status" value="1"/>
</dbReference>
<dbReference type="InterPro" id="IPR030395">
    <property type="entry name" value="GP_PDE_dom"/>
</dbReference>
<evidence type="ECO:0000313" key="3">
    <source>
        <dbReference type="EMBL" id="KAF7947202.1"/>
    </source>
</evidence>
<dbReference type="GO" id="GO:0008081">
    <property type="term" value="F:phosphoric diester hydrolase activity"/>
    <property type="evidence" value="ECO:0007669"/>
    <property type="project" value="InterPro"/>
</dbReference>
<dbReference type="GeneID" id="62148040"/>
<evidence type="ECO:0000259" key="2">
    <source>
        <dbReference type="Pfam" id="PF03009"/>
    </source>
</evidence>
<evidence type="ECO:0000313" key="4">
    <source>
        <dbReference type="Proteomes" id="UP000710849"/>
    </source>
</evidence>
<dbReference type="RefSeq" id="XP_038734407.1">
    <property type="nucleotide sequence ID" value="XM_038874963.1"/>
</dbReference>
<protein>
    <recommendedName>
        <fullName evidence="2">GP-PDE domain-containing protein</fullName>
    </recommendedName>
</protein>
<accession>A0A9P5IQD7</accession>
<dbReference type="EMBL" id="RCSW01000007">
    <property type="protein sequence ID" value="KAF7947202.1"/>
    <property type="molecule type" value="Genomic_DNA"/>
</dbReference>
<proteinExistence type="predicted"/>
<sequence>MANTPLKDPSLKRCFGKNAKIIDCDWSYISTLRTVQAPHEPMPRLADLLEYLTTPGLEDIWILLDIKEIIRANESKKLDNDADQLMSLIASSIREVKPTRPWNQRVLLGCWAILVGPGGSKFMADAKAAKRSMLAWTVNEEQWMRWCIKNKIDGVISDDPKKYLEVCEKYDSANSKEPGFGLKDWALIIWFNLLAMLFSRLFRYRYGFKIDKKRVKEGYETSKRNAELSS</sequence>
<gene>
    <name evidence="3" type="ORF">EAE97_004451</name>
</gene>
<dbReference type="InterPro" id="IPR017946">
    <property type="entry name" value="PLC-like_Pdiesterase_TIM-brl"/>
</dbReference>
<keyword evidence="4" id="KW-1185">Reference proteome</keyword>
<organism evidence="3 4">
    <name type="scientific">Botrytis byssoidea</name>
    <dbReference type="NCBI Taxonomy" id="139641"/>
    <lineage>
        <taxon>Eukaryota</taxon>
        <taxon>Fungi</taxon>
        <taxon>Dikarya</taxon>
        <taxon>Ascomycota</taxon>
        <taxon>Pezizomycotina</taxon>
        <taxon>Leotiomycetes</taxon>
        <taxon>Helotiales</taxon>
        <taxon>Sclerotiniaceae</taxon>
        <taxon>Botrytis</taxon>
    </lineage>
</organism>
<dbReference type="PANTHER" id="PTHR43805:SF1">
    <property type="entry name" value="GP-PDE DOMAIN-CONTAINING PROTEIN"/>
    <property type="match status" value="1"/>
</dbReference>
<dbReference type="Proteomes" id="UP000710849">
    <property type="component" value="Unassembled WGS sequence"/>
</dbReference>
<comment type="caution">
    <text evidence="3">The sequence shown here is derived from an EMBL/GenBank/DDBJ whole genome shotgun (WGS) entry which is preliminary data.</text>
</comment>
<keyword evidence="1" id="KW-1133">Transmembrane helix</keyword>
<dbReference type="GO" id="GO:0006629">
    <property type="term" value="P:lipid metabolic process"/>
    <property type="evidence" value="ECO:0007669"/>
    <property type="project" value="InterPro"/>
</dbReference>
<feature type="domain" description="GP-PDE" evidence="2">
    <location>
        <begin position="121"/>
        <end position="161"/>
    </location>
</feature>
<dbReference type="Pfam" id="PF03009">
    <property type="entry name" value="GDPD"/>
    <property type="match status" value="1"/>
</dbReference>
<keyword evidence="1" id="KW-0812">Transmembrane</keyword>
<evidence type="ECO:0000256" key="1">
    <source>
        <dbReference type="SAM" id="Phobius"/>
    </source>
</evidence>
<dbReference type="PANTHER" id="PTHR43805">
    <property type="entry name" value="GLYCEROPHOSPHORYL DIESTER PHOSPHODIESTERASE"/>
    <property type="match status" value="1"/>
</dbReference>
<keyword evidence="1" id="KW-0472">Membrane</keyword>
<dbReference type="AlphaFoldDB" id="A0A9P5IQD7"/>
<name>A0A9P5IQD7_9HELO</name>
<reference evidence="3 4" key="1">
    <citation type="journal article" date="2020" name="Genome Biol. Evol.">
        <title>Comparative genomics of Sclerotiniaceae.</title>
        <authorList>
            <person name="Valero Jimenez C.A."/>
            <person name="Steentjes M."/>
            <person name="Scholten O.E."/>
            <person name="Van Kan J.A.L."/>
        </authorList>
    </citation>
    <scope>NUCLEOTIDE SEQUENCE [LARGE SCALE GENOMIC DNA]</scope>
    <source>
        <strain evidence="3 4">MUCL 94</strain>
    </source>
</reference>
<dbReference type="Gene3D" id="3.20.20.190">
    <property type="entry name" value="Phosphatidylinositol (PI) phosphodiesterase"/>
    <property type="match status" value="2"/>
</dbReference>